<dbReference type="AlphaFoldDB" id="A0AAV4VJC6"/>
<gene>
    <name evidence="2" type="ORF">CDAR_374051</name>
</gene>
<proteinExistence type="predicted"/>
<name>A0AAV4VJC6_9ARAC</name>
<evidence type="ECO:0000313" key="3">
    <source>
        <dbReference type="Proteomes" id="UP001054837"/>
    </source>
</evidence>
<organism evidence="2 3">
    <name type="scientific">Caerostris darwini</name>
    <dbReference type="NCBI Taxonomy" id="1538125"/>
    <lineage>
        <taxon>Eukaryota</taxon>
        <taxon>Metazoa</taxon>
        <taxon>Ecdysozoa</taxon>
        <taxon>Arthropoda</taxon>
        <taxon>Chelicerata</taxon>
        <taxon>Arachnida</taxon>
        <taxon>Araneae</taxon>
        <taxon>Araneomorphae</taxon>
        <taxon>Entelegynae</taxon>
        <taxon>Araneoidea</taxon>
        <taxon>Araneidae</taxon>
        <taxon>Caerostris</taxon>
    </lineage>
</organism>
<comment type="caution">
    <text evidence="2">The sequence shown here is derived from an EMBL/GenBank/DDBJ whole genome shotgun (WGS) entry which is preliminary data.</text>
</comment>
<reference evidence="2 3" key="1">
    <citation type="submission" date="2021-06" db="EMBL/GenBank/DDBJ databases">
        <title>Caerostris darwini draft genome.</title>
        <authorList>
            <person name="Kono N."/>
            <person name="Arakawa K."/>
        </authorList>
    </citation>
    <scope>NUCLEOTIDE SEQUENCE [LARGE SCALE GENOMIC DNA]</scope>
</reference>
<feature type="transmembrane region" description="Helical" evidence="1">
    <location>
        <begin position="30"/>
        <end position="50"/>
    </location>
</feature>
<evidence type="ECO:0000256" key="1">
    <source>
        <dbReference type="SAM" id="Phobius"/>
    </source>
</evidence>
<evidence type="ECO:0000313" key="2">
    <source>
        <dbReference type="EMBL" id="GIY70521.1"/>
    </source>
</evidence>
<sequence length="88" mass="10219">MTRIEPRSDYQPTGSINVLEKAKFFRSTDCVCIVFLIVYRTVVLGAPLPLSLRCSRFALTPRPLILRRMVLKIKLIEEDMLMLLPYFT</sequence>
<keyword evidence="3" id="KW-1185">Reference proteome</keyword>
<dbReference type="EMBL" id="BPLQ01013184">
    <property type="protein sequence ID" value="GIY70521.1"/>
    <property type="molecule type" value="Genomic_DNA"/>
</dbReference>
<dbReference type="Proteomes" id="UP001054837">
    <property type="component" value="Unassembled WGS sequence"/>
</dbReference>
<protein>
    <submittedName>
        <fullName evidence="2">Uncharacterized protein</fullName>
    </submittedName>
</protein>
<keyword evidence="1" id="KW-1133">Transmembrane helix</keyword>
<accession>A0AAV4VJC6</accession>
<keyword evidence="1" id="KW-0472">Membrane</keyword>
<keyword evidence="1" id="KW-0812">Transmembrane</keyword>